<dbReference type="PROSITE" id="PS00108">
    <property type="entry name" value="PROTEIN_KINASE_ST"/>
    <property type="match status" value="1"/>
</dbReference>
<evidence type="ECO:0000259" key="5">
    <source>
        <dbReference type="PROSITE" id="PS50011"/>
    </source>
</evidence>
<dbReference type="InterPro" id="IPR011009">
    <property type="entry name" value="Kinase-like_dom_sf"/>
</dbReference>
<dbReference type="PROSITE" id="PS50011">
    <property type="entry name" value="PROTEIN_KINASE_DOM"/>
    <property type="match status" value="1"/>
</dbReference>
<dbReference type="Gene3D" id="3.30.200.20">
    <property type="entry name" value="Phosphorylase Kinase, domain 1"/>
    <property type="match status" value="1"/>
</dbReference>
<organism evidence="6 7">
    <name type="scientific">Polyangium sorediatum</name>
    <dbReference type="NCBI Taxonomy" id="889274"/>
    <lineage>
        <taxon>Bacteria</taxon>
        <taxon>Pseudomonadati</taxon>
        <taxon>Myxococcota</taxon>
        <taxon>Polyangia</taxon>
        <taxon>Polyangiales</taxon>
        <taxon>Polyangiaceae</taxon>
        <taxon>Polyangium</taxon>
    </lineage>
</organism>
<evidence type="ECO:0000313" key="6">
    <source>
        <dbReference type="EMBL" id="MDI1434880.1"/>
    </source>
</evidence>
<dbReference type="RefSeq" id="WP_136966690.1">
    <property type="nucleotide sequence ID" value="NZ_JARZHI010000048.1"/>
</dbReference>
<name>A0ABT6P2P8_9BACT</name>
<dbReference type="InterPro" id="IPR008271">
    <property type="entry name" value="Ser/Thr_kinase_AS"/>
</dbReference>
<keyword evidence="6" id="KW-0808">Transferase</keyword>
<dbReference type="Proteomes" id="UP001160301">
    <property type="component" value="Unassembled WGS sequence"/>
</dbReference>
<dbReference type="PROSITE" id="PS00107">
    <property type="entry name" value="PROTEIN_KINASE_ATP"/>
    <property type="match status" value="1"/>
</dbReference>
<dbReference type="PANTHER" id="PTHR16305:SF28">
    <property type="entry name" value="GUANYLATE CYCLASE DOMAIN-CONTAINING PROTEIN"/>
    <property type="match status" value="1"/>
</dbReference>
<feature type="binding site" evidence="3">
    <location>
        <position position="43"/>
    </location>
    <ligand>
        <name>ATP</name>
        <dbReference type="ChEBI" id="CHEBI:30616"/>
    </ligand>
</feature>
<comment type="caution">
    <text evidence="6">The sequence shown here is derived from an EMBL/GenBank/DDBJ whole genome shotgun (WGS) entry which is preliminary data.</text>
</comment>
<dbReference type="InterPro" id="IPR000719">
    <property type="entry name" value="Prot_kinase_dom"/>
</dbReference>
<evidence type="ECO:0000256" key="2">
    <source>
        <dbReference type="ARBA" id="ARBA00022840"/>
    </source>
</evidence>
<dbReference type="InterPro" id="IPR027417">
    <property type="entry name" value="P-loop_NTPase"/>
</dbReference>
<dbReference type="Gene3D" id="1.25.40.10">
    <property type="entry name" value="Tetratricopeptide repeat domain"/>
    <property type="match status" value="1"/>
</dbReference>
<keyword evidence="6" id="KW-0418">Kinase</keyword>
<sequence length="1132" mass="121142">MKAAGRSLPQIGSYRITSVLGRGGMGVVYRAKHPTTGAPVALKTVALPSASAITAIRREIHALRRLQHPGIVRFLDQGVSDGLPWVAMELVSGQTLRGHLDRVHAPRVSPRLAARTTSPSGATTRPDAPRLRAPPAAGGRASIRTALPLLALLRRLTAPLAHLHAAGLVHRDLKPDNVIVRRDGTPVLVDLGIAAQFGGVEGREAIEIDGMMGSLPYMAPEQIRGALVDARADLYALGCILFECITGAPPFAGLDAAAMRHGHLNLRPPPPSSKARGVPEALDRLVARLLAKRPEDRIGYAEDVADALAALDVPGGDAPAAASRSRAYLYRPALEGRAAILAESTAAIEALAAERRGGLWFFGGESGVGKTRLALEIAQRAVQKGVTVWTGSAVLRGDPLHLVRPALTAIADQCRAAGAEATTRQLGPRGKLLAPYAPAIADLPVVRAAPEPPPLPPEATRARVIHALEETLLAFATPAPILLVLDDLQWADDLSLGFLASLAAKERGHDGLFVLGTYRLEERTEELSAIVRRESARDVQIGRLDREGVAAMITSMVALVEPPRDLVDGLHLHTGGNPFFVAEYLRAALGEGLLARDAAGRFQLGEKALSITLPHTLGELVERRLSALGELAARVVAWAAVLGRDVDTAMLDKLGKFEDVAMLDAIEELRVRQILEEKGDGRLAFVHDTIREVAQARIAPPLRRAMHHRVALALTADGEERLAEIGHHHAEAGDHPQASVFFARAADRARASYANGEAIRLYRAAVKEAQGAAPAGVLESLGDVLGLVGRQQEARQAYADTLAVLPAEGAITRARVHRKIGKAWEVHHDHGEALAAYAEAEAALGASAPRVSAAWWDAWVEVQIDRIAVFYWAARVDEMAAIVERVRPVVQAGGTAAQRARFFRALTQIGLRSERYLLSAETVRNARACLLACEQEEGSADLAATRFAFATVLLWHGALDEAEARLLDALAEAERTGDVTLEARSLTYLTQVWRRRRRVAETRAWAKRSLGTAEAAAMDDYVGAALANLSWVALAEGDFGEVMRLGEAALARFRSSALVYPFQWMALLPLAAAALARGDREGAACYAAALIEPGQQRLPEALTAALEAARDEVGTEDAIRRALVCAGETEYL</sequence>
<dbReference type="SUPFAM" id="SSF56112">
    <property type="entry name" value="Protein kinase-like (PK-like)"/>
    <property type="match status" value="1"/>
</dbReference>
<evidence type="ECO:0000256" key="1">
    <source>
        <dbReference type="ARBA" id="ARBA00022741"/>
    </source>
</evidence>
<reference evidence="6 7" key="1">
    <citation type="submission" date="2023-04" db="EMBL/GenBank/DDBJ databases">
        <title>The genome sequence of Polyangium sorediatum DSM14670.</title>
        <authorList>
            <person name="Zhang X."/>
        </authorList>
    </citation>
    <scope>NUCLEOTIDE SEQUENCE [LARGE SCALE GENOMIC DNA]</scope>
    <source>
        <strain evidence="6 7">DSM 14670</strain>
    </source>
</reference>
<feature type="domain" description="Protein kinase" evidence="5">
    <location>
        <begin position="14"/>
        <end position="309"/>
    </location>
</feature>
<evidence type="ECO:0000313" key="7">
    <source>
        <dbReference type="Proteomes" id="UP001160301"/>
    </source>
</evidence>
<keyword evidence="7" id="KW-1185">Reference proteome</keyword>
<dbReference type="Pfam" id="PF00069">
    <property type="entry name" value="Pkinase"/>
    <property type="match status" value="2"/>
</dbReference>
<dbReference type="InterPro" id="IPR041664">
    <property type="entry name" value="AAA_16"/>
</dbReference>
<gene>
    <name evidence="6" type="ORF">QHF89_35590</name>
</gene>
<dbReference type="SMART" id="SM00220">
    <property type="entry name" value="S_TKc"/>
    <property type="match status" value="1"/>
</dbReference>
<proteinExistence type="predicted"/>
<evidence type="ECO:0000256" key="4">
    <source>
        <dbReference type="SAM" id="MobiDB-lite"/>
    </source>
</evidence>
<dbReference type="GO" id="GO:0016301">
    <property type="term" value="F:kinase activity"/>
    <property type="evidence" value="ECO:0007669"/>
    <property type="project" value="UniProtKB-KW"/>
</dbReference>
<dbReference type="SUPFAM" id="SSF52540">
    <property type="entry name" value="P-loop containing nucleoside triphosphate hydrolases"/>
    <property type="match status" value="1"/>
</dbReference>
<dbReference type="InterPro" id="IPR003593">
    <property type="entry name" value="AAA+_ATPase"/>
</dbReference>
<feature type="compositionally biased region" description="Low complexity" evidence="4">
    <location>
        <begin position="122"/>
        <end position="137"/>
    </location>
</feature>
<dbReference type="PANTHER" id="PTHR16305">
    <property type="entry name" value="TESTICULAR SOLUBLE ADENYLYL CYCLASE"/>
    <property type="match status" value="1"/>
</dbReference>
<accession>A0ABT6P2P8</accession>
<dbReference type="Pfam" id="PF13191">
    <property type="entry name" value="AAA_16"/>
    <property type="match status" value="1"/>
</dbReference>
<dbReference type="Gene3D" id="1.10.510.10">
    <property type="entry name" value="Transferase(Phosphotransferase) domain 1"/>
    <property type="match status" value="1"/>
</dbReference>
<dbReference type="CDD" id="cd14014">
    <property type="entry name" value="STKc_PknB_like"/>
    <property type="match status" value="1"/>
</dbReference>
<evidence type="ECO:0000256" key="3">
    <source>
        <dbReference type="PROSITE-ProRule" id="PRU10141"/>
    </source>
</evidence>
<keyword evidence="2 3" id="KW-0067">ATP-binding</keyword>
<dbReference type="SMART" id="SM00382">
    <property type="entry name" value="AAA"/>
    <property type="match status" value="1"/>
</dbReference>
<dbReference type="InterPro" id="IPR017441">
    <property type="entry name" value="Protein_kinase_ATP_BS"/>
</dbReference>
<dbReference type="InterPro" id="IPR011990">
    <property type="entry name" value="TPR-like_helical_dom_sf"/>
</dbReference>
<protein>
    <submittedName>
        <fullName evidence="6">Protein kinase</fullName>
    </submittedName>
</protein>
<keyword evidence="1 3" id="KW-0547">Nucleotide-binding</keyword>
<feature type="region of interest" description="Disordered" evidence="4">
    <location>
        <begin position="111"/>
        <end position="137"/>
    </location>
</feature>
<dbReference type="EMBL" id="JARZHI010000048">
    <property type="protein sequence ID" value="MDI1434880.1"/>
    <property type="molecule type" value="Genomic_DNA"/>
</dbReference>